<evidence type="ECO:0000313" key="1">
    <source>
        <dbReference type="EMBL" id="GES03466.1"/>
    </source>
</evidence>
<name>A0A5M3W3Z7_9ACTN</name>
<evidence type="ECO:0000313" key="2">
    <source>
        <dbReference type="Proteomes" id="UP000334990"/>
    </source>
</evidence>
<dbReference type="AlphaFoldDB" id="A0A5M3W3Z7"/>
<protein>
    <submittedName>
        <fullName evidence="1">Uncharacterized protein</fullName>
    </submittedName>
</protein>
<reference evidence="1 2" key="1">
    <citation type="submission" date="2019-10" db="EMBL/GenBank/DDBJ databases">
        <title>Whole genome shotgun sequence of Acrocarpospora corrugata NBRC 13972.</title>
        <authorList>
            <person name="Ichikawa N."/>
            <person name="Kimura A."/>
            <person name="Kitahashi Y."/>
            <person name="Komaki H."/>
            <person name="Oguchi A."/>
        </authorList>
    </citation>
    <scope>NUCLEOTIDE SEQUENCE [LARGE SCALE GENOMIC DNA]</scope>
    <source>
        <strain evidence="1 2">NBRC 13972</strain>
    </source>
</reference>
<accession>A0A5M3W3Z7</accession>
<gene>
    <name evidence="1" type="ORF">Acor_55320</name>
</gene>
<keyword evidence="2" id="KW-1185">Reference proteome</keyword>
<organism evidence="1 2">
    <name type="scientific">Acrocarpospora corrugata</name>
    <dbReference type="NCBI Taxonomy" id="35763"/>
    <lineage>
        <taxon>Bacteria</taxon>
        <taxon>Bacillati</taxon>
        <taxon>Actinomycetota</taxon>
        <taxon>Actinomycetes</taxon>
        <taxon>Streptosporangiales</taxon>
        <taxon>Streptosporangiaceae</taxon>
        <taxon>Acrocarpospora</taxon>
    </lineage>
</organism>
<dbReference type="OrthoDB" id="5198170at2"/>
<comment type="caution">
    <text evidence="1">The sequence shown here is derived from an EMBL/GenBank/DDBJ whole genome shotgun (WGS) entry which is preliminary data.</text>
</comment>
<dbReference type="RefSeq" id="WP_155339630.1">
    <property type="nucleotide sequence ID" value="NZ_BAAABN010000082.1"/>
</dbReference>
<dbReference type="Proteomes" id="UP000334990">
    <property type="component" value="Unassembled WGS sequence"/>
</dbReference>
<proteinExistence type="predicted"/>
<sequence>MHDQIAARLTDLRREFAIGEERLRELIREEGTVRETLLRISGAIQVLEELTTDVPPNGTRSAPDDALKLP</sequence>
<dbReference type="EMBL" id="BLAD01000069">
    <property type="protein sequence ID" value="GES03466.1"/>
    <property type="molecule type" value="Genomic_DNA"/>
</dbReference>